<dbReference type="EMBL" id="JABZGT010000437">
    <property type="protein sequence ID" value="MBF4809764.1"/>
    <property type="molecule type" value="Genomic_DNA"/>
</dbReference>
<evidence type="ECO:0000313" key="10">
    <source>
        <dbReference type="EMBL" id="MBF4809764.1"/>
    </source>
</evidence>
<accession>A0A930YTP2</accession>
<dbReference type="PANTHER" id="PTHR12358">
    <property type="entry name" value="SPHINGOSINE KINASE"/>
    <property type="match status" value="1"/>
</dbReference>
<gene>
    <name evidence="10" type="ORF">HXK23_06055</name>
</gene>
<name>A0A930YTP2_9ACTN</name>
<dbReference type="GO" id="GO:0005524">
    <property type="term" value="F:ATP binding"/>
    <property type="evidence" value="ECO:0007669"/>
    <property type="project" value="UniProtKB-KW"/>
</dbReference>
<keyword evidence="7" id="KW-0444">Lipid biosynthesis</keyword>
<dbReference type="InterPro" id="IPR016064">
    <property type="entry name" value="NAD/diacylglycerol_kinase_sf"/>
</dbReference>
<evidence type="ECO:0000256" key="7">
    <source>
        <dbReference type="ARBA" id="ARBA00023209"/>
    </source>
</evidence>
<dbReference type="AlphaFoldDB" id="A0A930YTP2"/>
<protein>
    <submittedName>
        <fullName evidence="10">NAD(+)/NADH kinase</fullName>
    </submittedName>
</protein>
<evidence type="ECO:0000256" key="5">
    <source>
        <dbReference type="ARBA" id="ARBA00022777"/>
    </source>
</evidence>
<dbReference type="CDD" id="cd01653">
    <property type="entry name" value="GATase1"/>
    <property type="match status" value="1"/>
</dbReference>
<keyword evidence="8" id="KW-1208">Phospholipid metabolism</keyword>
<evidence type="ECO:0000259" key="9">
    <source>
        <dbReference type="PROSITE" id="PS50146"/>
    </source>
</evidence>
<dbReference type="InterPro" id="IPR045540">
    <property type="entry name" value="YegS/DAGK_C"/>
</dbReference>
<keyword evidence="7" id="KW-0443">Lipid metabolism</keyword>
<dbReference type="InterPro" id="IPR050187">
    <property type="entry name" value="Lipid_Phosphate_FormReg"/>
</dbReference>
<dbReference type="PANTHER" id="PTHR12358:SF106">
    <property type="entry name" value="LIPID KINASE YEGS"/>
    <property type="match status" value="1"/>
</dbReference>
<evidence type="ECO:0000313" key="11">
    <source>
        <dbReference type="Proteomes" id="UP000772566"/>
    </source>
</evidence>
<evidence type="ECO:0000256" key="2">
    <source>
        <dbReference type="ARBA" id="ARBA00005983"/>
    </source>
</evidence>
<feature type="domain" description="DAGKc" evidence="9">
    <location>
        <begin position="1"/>
        <end position="126"/>
    </location>
</feature>
<dbReference type="GO" id="GO:0016301">
    <property type="term" value="F:kinase activity"/>
    <property type="evidence" value="ECO:0007669"/>
    <property type="project" value="UniProtKB-KW"/>
</dbReference>
<evidence type="ECO:0000256" key="6">
    <source>
        <dbReference type="ARBA" id="ARBA00022840"/>
    </source>
</evidence>
<evidence type="ECO:0000256" key="1">
    <source>
        <dbReference type="ARBA" id="ARBA00001946"/>
    </source>
</evidence>
<dbReference type="Pfam" id="PF19279">
    <property type="entry name" value="YegS_C"/>
    <property type="match status" value="1"/>
</dbReference>
<dbReference type="Proteomes" id="UP000772566">
    <property type="component" value="Unassembled WGS sequence"/>
</dbReference>
<dbReference type="PROSITE" id="PS50146">
    <property type="entry name" value="DAGK"/>
    <property type="match status" value="1"/>
</dbReference>
<comment type="caution">
    <text evidence="10">The sequence shown here is derived from an EMBL/GenBank/DDBJ whole genome shotgun (WGS) entry which is preliminary data.</text>
</comment>
<evidence type="ECO:0000256" key="4">
    <source>
        <dbReference type="ARBA" id="ARBA00022741"/>
    </source>
</evidence>
<dbReference type="InterPro" id="IPR017438">
    <property type="entry name" value="ATP-NAD_kinase_N"/>
</dbReference>
<keyword evidence="4" id="KW-0547">Nucleotide-binding</keyword>
<dbReference type="InterPro" id="IPR001206">
    <property type="entry name" value="Diacylglycerol_kinase_cat_dom"/>
</dbReference>
<organism evidence="10 11">
    <name type="scientific">Lancefieldella parvula</name>
    <dbReference type="NCBI Taxonomy" id="1382"/>
    <lineage>
        <taxon>Bacteria</taxon>
        <taxon>Bacillati</taxon>
        <taxon>Actinomycetota</taxon>
        <taxon>Coriobacteriia</taxon>
        <taxon>Coriobacteriales</taxon>
        <taxon>Atopobiaceae</taxon>
        <taxon>Lancefieldella</taxon>
    </lineage>
</organism>
<proteinExistence type="inferred from homology"/>
<evidence type="ECO:0000256" key="3">
    <source>
        <dbReference type="ARBA" id="ARBA00022679"/>
    </source>
</evidence>
<keyword evidence="6" id="KW-0067">ATP-binding</keyword>
<dbReference type="Gene3D" id="2.60.200.40">
    <property type="match status" value="1"/>
</dbReference>
<reference evidence="10" key="1">
    <citation type="submission" date="2020-04" db="EMBL/GenBank/DDBJ databases">
        <title>Deep metagenomics examines the oral microbiome during advanced dental caries in children, revealing novel taxa and co-occurrences with host molecules.</title>
        <authorList>
            <person name="Baker J.L."/>
            <person name="Morton J.T."/>
            <person name="Dinis M."/>
            <person name="Alvarez R."/>
            <person name="Tran N.C."/>
            <person name="Knight R."/>
            <person name="Edlund A."/>
        </authorList>
    </citation>
    <scope>NUCLEOTIDE SEQUENCE</scope>
    <source>
        <strain evidence="10">JCVI_22A_bin.2</strain>
    </source>
</reference>
<comment type="cofactor">
    <cofactor evidence="1">
        <name>Mg(2+)</name>
        <dbReference type="ChEBI" id="CHEBI:18420"/>
    </cofactor>
</comment>
<dbReference type="GO" id="GO:0008654">
    <property type="term" value="P:phospholipid biosynthetic process"/>
    <property type="evidence" value="ECO:0007669"/>
    <property type="project" value="UniProtKB-KW"/>
</dbReference>
<dbReference type="GO" id="GO:0005886">
    <property type="term" value="C:plasma membrane"/>
    <property type="evidence" value="ECO:0007669"/>
    <property type="project" value="TreeGrafter"/>
</dbReference>
<keyword evidence="3" id="KW-0808">Transferase</keyword>
<keyword evidence="7" id="KW-0594">Phospholipid biosynthesis</keyword>
<dbReference type="Gene3D" id="3.40.50.10330">
    <property type="entry name" value="Probable inorganic polyphosphate/atp-NAD kinase, domain 1"/>
    <property type="match status" value="1"/>
</dbReference>
<dbReference type="SMART" id="SM00046">
    <property type="entry name" value="DAGKc"/>
    <property type="match status" value="1"/>
</dbReference>
<evidence type="ECO:0000256" key="8">
    <source>
        <dbReference type="ARBA" id="ARBA00023264"/>
    </source>
</evidence>
<dbReference type="SUPFAM" id="SSF111331">
    <property type="entry name" value="NAD kinase/diacylglycerol kinase-like"/>
    <property type="match status" value="1"/>
</dbReference>
<keyword evidence="5 10" id="KW-0418">Kinase</keyword>
<sequence>MRTLIIHNPCSGFSSDAIFEFERALLKSGDECLVKLVESHWHTDEVLSSVQPEDFDVVVLSGGDGTVSSLLYGLRGCQTPILVFPSGTANLLAASIGNAPEPNALALACRNLQTAQLDLGEITWTTVSGETHVAGVPLMAGTGLDAEIMRSAIPHKQTFGEAAYFTAALANLMPPVHDFKITVDGKVHELQGIGCLIANSSMMQAGIELAPGNRMDDGLLEVIVIETHMTAKLVRPLLSGFFDRTGDSLGRPYLNSFSGREITVESTSPMPLEVNGEVTCHDIYAYSARCLPGAVNVVVDHMSPYSKKA</sequence>
<comment type="similarity">
    <text evidence="2">Belongs to the diacylglycerol/lipid kinase family.</text>
</comment>
<dbReference type="Pfam" id="PF00781">
    <property type="entry name" value="DAGK_cat"/>
    <property type="match status" value="1"/>
</dbReference>